<reference evidence="3" key="1">
    <citation type="journal article" date="2017" name="Cell">
        <title>Insights into land plant evolution garnered from the Marchantia polymorpha genome.</title>
        <authorList>
            <person name="Bowman J.L."/>
            <person name="Kohchi T."/>
            <person name="Yamato K.T."/>
            <person name="Jenkins J."/>
            <person name="Shu S."/>
            <person name="Ishizaki K."/>
            <person name="Yamaoka S."/>
            <person name="Nishihama R."/>
            <person name="Nakamura Y."/>
            <person name="Berger F."/>
            <person name="Adam C."/>
            <person name="Aki S.S."/>
            <person name="Althoff F."/>
            <person name="Araki T."/>
            <person name="Arteaga-Vazquez M.A."/>
            <person name="Balasubrmanian S."/>
            <person name="Barry K."/>
            <person name="Bauer D."/>
            <person name="Boehm C.R."/>
            <person name="Briginshaw L."/>
            <person name="Caballero-Perez J."/>
            <person name="Catarino B."/>
            <person name="Chen F."/>
            <person name="Chiyoda S."/>
            <person name="Chovatia M."/>
            <person name="Davies K.M."/>
            <person name="Delmans M."/>
            <person name="Demura T."/>
            <person name="Dierschke T."/>
            <person name="Dolan L."/>
            <person name="Dorantes-Acosta A.E."/>
            <person name="Eklund D.M."/>
            <person name="Florent S.N."/>
            <person name="Flores-Sandoval E."/>
            <person name="Fujiyama A."/>
            <person name="Fukuzawa H."/>
            <person name="Galik B."/>
            <person name="Grimanelli D."/>
            <person name="Grimwood J."/>
            <person name="Grossniklaus U."/>
            <person name="Hamada T."/>
            <person name="Haseloff J."/>
            <person name="Hetherington A.J."/>
            <person name="Higo A."/>
            <person name="Hirakawa Y."/>
            <person name="Hundley H.N."/>
            <person name="Ikeda Y."/>
            <person name="Inoue K."/>
            <person name="Inoue S.I."/>
            <person name="Ishida S."/>
            <person name="Jia Q."/>
            <person name="Kakita M."/>
            <person name="Kanazawa T."/>
            <person name="Kawai Y."/>
            <person name="Kawashima T."/>
            <person name="Kennedy M."/>
            <person name="Kinose K."/>
            <person name="Kinoshita T."/>
            <person name="Kohara Y."/>
            <person name="Koide E."/>
            <person name="Komatsu K."/>
            <person name="Kopischke S."/>
            <person name="Kubo M."/>
            <person name="Kyozuka J."/>
            <person name="Lagercrantz U."/>
            <person name="Lin S.S."/>
            <person name="Lindquist E."/>
            <person name="Lipzen A.M."/>
            <person name="Lu C.W."/>
            <person name="De Luna E."/>
            <person name="Martienssen R.A."/>
            <person name="Minamino N."/>
            <person name="Mizutani M."/>
            <person name="Mizutani M."/>
            <person name="Mochizuki N."/>
            <person name="Monte I."/>
            <person name="Mosher R."/>
            <person name="Nagasaki H."/>
            <person name="Nakagami H."/>
            <person name="Naramoto S."/>
            <person name="Nishitani K."/>
            <person name="Ohtani M."/>
            <person name="Okamoto T."/>
            <person name="Okumura M."/>
            <person name="Phillips J."/>
            <person name="Pollak B."/>
            <person name="Reinders A."/>
            <person name="Rovekamp M."/>
            <person name="Sano R."/>
            <person name="Sawa S."/>
            <person name="Schmid M.W."/>
            <person name="Shirakawa M."/>
            <person name="Solano R."/>
            <person name="Spunde A."/>
            <person name="Suetsugu N."/>
            <person name="Sugano S."/>
            <person name="Sugiyama A."/>
            <person name="Sun R."/>
            <person name="Suzuki Y."/>
            <person name="Takenaka M."/>
            <person name="Takezawa D."/>
            <person name="Tomogane H."/>
            <person name="Tsuzuki M."/>
            <person name="Ueda T."/>
            <person name="Umeda M."/>
            <person name="Ward J.M."/>
            <person name="Watanabe Y."/>
            <person name="Yazaki K."/>
            <person name="Yokoyama R."/>
            <person name="Yoshitake Y."/>
            <person name="Yotsui I."/>
            <person name="Zachgo S."/>
            <person name="Schmutz J."/>
        </authorList>
    </citation>
    <scope>NUCLEOTIDE SEQUENCE [LARGE SCALE GENOMIC DNA]</scope>
    <source>
        <strain evidence="3">Tak-1</strain>
    </source>
</reference>
<dbReference type="InterPro" id="IPR036188">
    <property type="entry name" value="FAD/NAD-bd_sf"/>
</dbReference>
<dbReference type="Gene3D" id="3.90.660.10">
    <property type="match status" value="1"/>
</dbReference>
<dbReference type="Pfam" id="PF13450">
    <property type="entry name" value="NAD_binding_8"/>
    <property type="match status" value="1"/>
</dbReference>
<gene>
    <name evidence="2" type="ORF">MARPO_0153s0014</name>
</gene>
<protein>
    <recommendedName>
        <fullName evidence="1">Amine oxidase domain-containing protein</fullName>
    </recommendedName>
</protein>
<dbReference type="EMBL" id="KZ772823">
    <property type="protein sequence ID" value="PTQ28846.1"/>
    <property type="molecule type" value="Genomic_DNA"/>
</dbReference>
<evidence type="ECO:0000259" key="1">
    <source>
        <dbReference type="Pfam" id="PF01593"/>
    </source>
</evidence>
<dbReference type="PANTHER" id="PTHR16128:SF5">
    <property type="entry name" value="FAD_NAD(P)-BINDING OXIDOREDUCTASE FAMILY PROTEIN"/>
    <property type="match status" value="1"/>
</dbReference>
<dbReference type="SUPFAM" id="SSF51905">
    <property type="entry name" value="FAD/NAD(P)-binding domain"/>
    <property type="match status" value="1"/>
</dbReference>
<sequence length="435" mass="47082">MMLTRPLACAGLRPRARSARRWTSLEQLWCSAPEFQICKSFSSCATPTPRPPVVNAMAPAYKGPSVAVVGAGVAGCVCASTLAERGIPVTLFEMGRGPGGRMSQRRETTSDGKELFFDHGAQYFTVKFPAVQKLVDRWLASGLVKEWSGKFGSFDRVKMSFQDETFEDDSPKYVGVPGMNSICKAMSKQPGVTTAYGTTVGSLTWKEGNALGVWHLGSKNGDNLGSYAAVVAADKSLASERFTALTGLPPPLEKAGVPDIYAKMTKLKSVSVFTVMVAFAEGLASVPFDRFTIERSNLLAGAVRVSSKPGREVVENSEYWVLHSTIEYAKQIIEEEGYSKPSSESLNKIADTLFQEFKEIVPEAPTPFFMKAHRWGSAFPAQVAAQEEKCLVDPSRRIAACGDYCVGPRIECAILSGLAAADNIQRLLEVSGSKI</sequence>
<dbReference type="Gramene" id="Mp1g14760.1">
    <property type="protein sequence ID" value="Mp1g14760.1.cds"/>
    <property type="gene ID" value="Mp1g14760"/>
</dbReference>
<dbReference type="PANTHER" id="PTHR16128">
    <property type="entry name" value="FAD/NAD(P)-BINDING OXIDOREDUCTASE FAMILY PROTEIN"/>
    <property type="match status" value="1"/>
</dbReference>
<dbReference type="OMA" id="QVHRWRY"/>
<proteinExistence type="predicted"/>
<evidence type="ECO:0000313" key="2">
    <source>
        <dbReference type="EMBL" id="PTQ28846.1"/>
    </source>
</evidence>
<keyword evidence="3" id="KW-1185">Reference proteome</keyword>
<dbReference type="OrthoDB" id="2161133at2759"/>
<feature type="domain" description="Amine oxidase" evidence="1">
    <location>
        <begin position="158"/>
        <end position="424"/>
    </location>
</feature>
<dbReference type="AlphaFoldDB" id="A0A2R6W4Q7"/>
<dbReference type="Pfam" id="PF01593">
    <property type="entry name" value="Amino_oxidase"/>
    <property type="match status" value="1"/>
</dbReference>
<name>A0A2R6W4Q7_MARPO</name>
<accession>A0A2R6W4Q7</accession>
<dbReference type="GO" id="GO:0016491">
    <property type="term" value="F:oxidoreductase activity"/>
    <property type="evidence" value="ECO:0007669"/>
    <property type="project" value="InterPro"/>
</dbReference>
<evidence type="ECO:0000313" key="3">
    <source>
        <dbReference type="Proteomes" id="UP000244005"/>
    </source>
</evidence>
<organism evidence="2 3">
    <name type="scientific">Marchantia polymorpha</name>
    <name type="common">Common liverwort</name>
    <name type="synonym">Marchantia aquatica</name>
    <dbReference type="NCBI Taxonomy" id="3197"/>
    <lineage>
        <taxon>Eukaryota</taxon>
        <taxon>Viridiplantae</taxon>
        <taxon>Streptophyta</taxon>
        <taxon>Embryophyta</taxon>
        <taxon>Marchantiophyta</taxon>
        <taxon>Marchantiopsida</taxon>
        <taxon>Marchantiidae</taxon>
        <taxon>Marchantiales</taxon>
        <taxon>Marchantiaceae</taxon>
        <taxon>Marchantia</taxon>
    </lineage>
</organism>
<dbReference type="InterPro" id="IPR002937">
    <property type="entry name" value="Amino_oxidase"/>
</dbReference>
<dbReference type="Gene3D" id="3.50.50.60">
    <property type="entry name" value="FAD/NAD(P)-binding domain"/>
    <property type="match status" value="1"/>
</dbReference>
<dbReference type="Proteomes" id="UP000244005">
    <property type="component" value="Unassembled WGS sequence"/>
</dbReference>